<dbReference type="AlphaFoldDB" id="A0A975AX62"/>
<dbReference type="InterPro" id="IPR005151">
    <property type="entry name" value="Tail-specific_protease"/>
</dbReference>
<reference evidence="8" key="1">
    <citation type="submission" date="2020-08" db="EMBL/GenBank/DDBJ databases">
        <title>Genomic insights into the carbon and energy metabolism of the first obligate autotrophic acetogenic bacterium Aceticella autotrophica gen. nov., sp. nov.</title>
        <authorList>
            <person name="Toshchakov S.V."/>
            <person name="Elcheninov A.G."/>
            <person name="Kublanov I.V."/>
            <person name="Frolov E.N."/>
            <person name="Lebedinsky A.V."/>
        </authorList>
    </citation>
    <scope>NUCLEOTIDE SEQUENCE</scope>
    <source>
        <strain evidence="8">3443-3Ac</strain>
    </source>
</reference>
<dbReference type="Proteomes" id="UP000671913">
    <property type="component" value="Chromosome"/>
</dbReference>
<dbReference type="SUPFAM" id="SSF52096">
    <property type="entry name" value="ClpP/crotonase"/>
    <property type="match status" value="1"/>
</dbReference>
<dbReference type="EMBL" id="CP060096">
    <property type="protein sequence ID" value="QSZ28110.1"/>
    <property type="molecule type" value="Genomic_DNA"/>
</dbReference>
<dbReference type="Pfam" id="PF17820">
    <property type="entry name" value="PDZ_6"/>
    <property type="match status" value="1"/>
</dbReference>
<evidence type="ECO:0000256" key="2">
    <source>
        <dbReference type="ARBA" id="ARBA00022670"/>
    </source>
</evidence>
<dbReference type="InterPro" id="IPR041489">
    <property type="entry name" value="PDZ_6"/>
</dbReference>
<dbReference type="PANTHER" id="PTHR32060:SF30">
    <property type="entry name" value="CARBOXY-TERMINAL PROCESSING PROTEASE CTPA"/>
    <property type="match status" value="1"/>
</dbReference>
<dbReference type="InterPro" id="IPR001478">
    <property type="entry name" value="PDZ"/>
</dbReference>
<dbReference type="InterPro" id="IPR036034">
    <property type="entry name" value="PDZ_sf"/>
</dbReference>
<dbReference type="SUPFAM" id="SSF50156">
    <property type="entry name" value="PDZ domain-like"/>
    <property type="match status" value="1"/>
</dbReference>
<dbReference type="Gene3D" id="3.30.750.44">
    <property type="match status" value="1"/>
</dbReference>
<keyword evidence="6" id="KW-1133">Transmembrane helix</keyword>
<dbReference type="GO" id="GO:0008236">
    <property type="term" value="F:serine-type peptidase activity"/>
    <property type="evidence" value="ECO:0007669"/>
    <property type="project" value="UniProtKB-KW"/>
</dbReference>
<dbReference type="SMART" id="SM00245">
    <property type="entry name" value="TSPc"/>
    <property type="match status" value="1"/>
</dbReference>
<dbReference type="SMART" id="SM00228">
    <property type="entry name" value="PDZ"/>
    <property type="match status" value="1"/>
</dbReference>
<feature type="domain" description="PDZ" evidence="7">
    <location>
        <begin position="98"/>
        <end position="167"/>
    </location>
</feature>
<dbReference type="InterPro" id="IPR055210">
    <property type="entry name" value="CtpA/B_N"/>
</dbReference>
<sequence>MTRRKIYTGAVILVIITSLITFILTNSLSLILPGGRVIVSRNEYSLMKQYQKLFEVRRILKNAYVDKIDTSKLVDGSIKGMASSLNDPYTVYFDKKDYSDFMTQTRGSYAGVGIIVSADKKGHIVVVSPIKNTPGEKAGIKTGDIIISVDDKKVSGNNLDEAVALMKGPEGTNVTLTILRDDKTMKKTLTRETIVLQTVDSQMLANNIGYIKITMFDEHTSADFKVALNKLKSEGMKGLIIDLRDNPGGLLDECVNIANELLPKGIIVSTKGRIESKQYSSKGPGLGKPLVLLVNGGSASASEILSGAVKDRKAGVLVGTKTFGKGLVQSIYDFNDGTALKYTIARYYTPNGVNIQGKGIEPNYIVELPKNYVLTDKPDLKEDTQLIKAYDIINSQIK</sequence>
<dbReference type="Gene3D" id="3.90.226.10">
    <property type="entry name" value="2-enoyl-CoA Hydratase, Chain A, domain 1"/>
    <property type="match status" value="1"/>
</dbReference>
<dbReference type="NCBIfam" id="TIGR00225">
    <property type="entry name" value="prc"/>
    <property type="match status" value="1"/>
</dbReference>
<evidence type="ECO:0000256" key="4">
    <source>
        <dbReference type="ARBA" id="ARBA00022825"/>
    </source>
</evidence>
<dbReference type="InterPro" id="IPR004447">
    <property type="entry name" value="Peptidase_S41A"/>
</dbReference>
<dbReference type="PANTHER" id="PTHR32060">
    <property type="entry name" value="TAIL-SPECIFIC PROTEASE"/>
    <property type="match status" value="1"/>
</dbReference>
<accession>A0A975AX62</accession>
<keyword evidence="6" id="KW-0812">Transmembrane</keyword>
<evidence type="ECO:0000256" key="3">
    <source>
        <dbReference type="ARBA" id="ARBA00022801"/>
    </source>
</evidence>
<evidence type="ECO:0000256" key="5">
    <source>
        <dbReference type="RuleBase" id="RU004404"/>
    </source>
</evidence>
<dbReference type="CDD" id="cd06782">
    <property type="entry name" value="cpPDZ_CPP-like"/>
    <property type="match status" value="1"/>
</dbReference>
<evidence type="ECO:0000313" key="8">
    <source>
        <dbReference type="EMBL" id="QSZ28110.1"/>
    </source>
</evidence>
<protein>
    <submittedName>
        <fullName evidence="8">S41 family peptidase</fullName>
    </submittedName>
</protein>
<keyword evidence="3 5" id="KW-0378">Hydrolase</keyword>
<keyword evidence="6" id="KW-0472">Membrane</keyword>
<dbReference type="FunFam" id="2.30.42.10:FF:000063">
    <property type="entry name" value="Peptidase, S41 family"/>
    <property type="match status" value="1"/>
</dbReference>
<evidence type="ECO:0000256" key="1">
    <source>
        <dbReference type="ARBA" id="ARBA00009179"/>
    </source>
</evidence>
<evidence type="ECO:0000256" key="6">
    <source>
        <dbReference type="SAM" id="Phobius"/>
    </source>
</evidence>
<keyword evidence="9" id="KW-1185">Reference proteome</keyword>
<dbReference type="GO" id="GO:0007165">
    <property type="term" value="P:signal transduction"/>
    <property type="evidence" value="ECO:0007669"/>
    <property type="project" value="TreeGrafter"/>
</dbReference>
<feature type="transmembrane region" description="Helical" evidence="6">
    <location>
        <begin position="7"/>
        <end position="32"/>
    </location>
</feature>
<dbReference type="GO" id="GO:0004175">
    <property type="term" value="F:endopeptidase activity"/>
    <property type="evidence" value="ECO:0007669"/>
    <property type="project" value="TreeGrafter"/>
</dbReference>
<organism evidence="8 9">
    <name type="scientific">Aceticella autotrophica</name>
    <dbReference type="NCBI Taxonomy" id="2755338"/>
    <lineage>
        <taxon>Bacteria</taxon>
        <taxon>Bacillati</taxon>
        <taxon>Bacillota</taxon>
        <taxon>Clostridia</taxon>
        <taxon>Thermoanaerobacterales</taxon>
        <taxon>Thermoanaerobacteraceae</taxon>
        <taxon>Aceticella</taxon>
    </lineage>
</organism>
<dbReference type="Pfam" id="PF22694">
    <property type="entry name" value="CtpB_N-like"/>
    <property type="match status" value="1"/>
</dbReference>
<dbReference type="Pfam" id="PF03572">
    <property type="entry name" value="Peptidase_S41"/>
    <property type="match status" value="1"/>
</dbReference>
<dbReference type="PROSITE" id="PS50106">
    <property type="entry name" value="PDZ"/>
    <property type="match status" value="1"/>
</dbReference>
<dbReference type="RefSeq" id="WP_284680848.1">
    <property type="nucleotide sequence ID" value="NZ_CP060096.1"/>
</dbReference>
<gene>
    <name evidence="8" type="ORF">ACETAC_04460</name>
</gene>
<dbReference type="InterPro" id="IPR029045">
    <property type="entry name" value="ClpP/crotonase-like_dom_sf"/>
</dbReference>
<dbReference type="Gene3D" id="2.30.42.10">
    <property type="match status" value="1"/>
</dbReference>
<evidence type="ECO:0000259" key="7">
    <source>
        <dbReference type="PROSITE" id="PS50106"/>
    </source>
</evidence>
<dbReference type="KEGG" id="aaut:ACETAC_04460"/>
<comment type="similarity">
    <text evidence="1 5">Belongs to the peptidase S41A family.</text>
</comment>
<proteinExistence type="inferred from homology"/>
<dbReference type="GO" id="GO:0030288">
    <property type="term" value="C:outer membrane-bounded periplasmic space"/>
    <property type="evidence" value="ECO:0007669"/>
    <property type="project" value="TreeGrafter"/>
</dbReference>
<dbReference type="CDD" id="cd07560">
    <property type="entry name" value="Peptidase_S41_CPP"/>
    <property type="match status" value="1"/>
</dbReference>
<dbReference type="GO" id="GO:0006508">
    <property type="term" value="P:proteolysis"/>
    <property type="evidence" value="ECO:0007669"/>
    <property type="project" value="UniProtKB-KW"/>
</dbReference>
<keyword evidence="2 5" id="KW-0645">Protease</keyword>
<keyword evidence="4 5" id="KW-0720">Serine protease</keyword>
<evidence type="ECO:0000313" key="9">
    <source>
        <dbReference type="Proteomes" id="UP000671913"/>
    </source>
</evidence>
<name>A0A975AX62_9THEO</name>